<sequence>MDGNRAEPAGPGDAGHEPDPRWPAQAQQAGGYGFPYPPLPPAEADGGFSPSDTSPFPLGPLYLQTPYRDPADDPSMSAGPGGQQDPYQSAGPRGYLPAGAQPTYSPGGEPPPGGATGLPTGENWANWFAQPEPGYGPPSAGPPPAAPVASPWRQPTQPSPWDQPLANPAYPGGYPQPPAYPPPTDAGGGFVPTDATSAIPITAFRESLPPAPSQPPPAQYPAAQYPTAGYPAQYPTAGFPVDQSPEALYPATEQYAQPQYPTAQYPVDQPAAPGQPPTAQYPTAQYPTGQYPAGQYPTGQYPTPLYQAGTFPAAPYQDPLTLGAYGQDALYPGDLGQYQPPADPPRPANDVQQARYPQPPAEAGPFPGLVQPAAPDVFAPYYQPPPTDVASGGFAPSDTSAIPITAFRESLAAGPAGAPPAPTAQRRVTKPVAASSTAVLPAADGEKAAASAPPAKHGVRRARLRRRRQLAVVAALGVVIVAVATALVLRLVDGGEASSAGATPTFAVGGAQGSAKSYPFPVFALTRSAPPGTSSMSPGGALGAAVGTAGSGAGGTGQLVLTPVAPTPATPPVAAHT</sequence>
<feature type="region of interest" description="Disordered" evidence="1">
    <location>
        <begin position="1"/>
        <end position="227"/>
    </location>
</feature>
<evidence type="ECO:0000313" key="4">
    <source>
        <dbReference type="Proteomes" id="UP000002484"/>
    </source>
</evidence>
<gene>
    <name evidence="3" type="ordered locus">FraEuI1c_6258</name>
</gene>
<keyword evidence="2" id="KW-0472">Membrane</keyword>
<dbReference type="RefSeq" id="WP_013427355.1">
    <property type="nucleotide sequence ID" value="NC_014666.1"/>
</dbReference>
<feature type="region of interest" description="Disordered" evidence="1">
    <location>
        <begin position="263"/>
        <end position="299"/>
    </location>
</feature>
<protein>
    <submittedName>
        <fullName evidence="3">Uncharacterized protein</fullName>
    </submittedName>
</protein>
<feature type="region of interest" description="Disordered" evidence="1">
    <location>
        <begin position="325"/>
        <end position="365"/>
    </location>
</feature>
<accession>E3J4H8</accession>
<feature type="compositionally biased region" description="Low complexity" evidence="1">
    <location>
        <begin position="263"/>
        <end position="288"/>
    </location>
</feature>
<feature type="compositionally biased region" description="Pro residues" evidence="1">
    <location>
        <begin position="134"/>
        <end position="146"/>
    </location>
</feature>
<name>E3J4H8_PSEI1</name>
<feature type="compositionally biased region" description="Pro residues" evidence="1">
    <location>
        <begin position="209"/>
        <end position="219"/>
    </location>
</feature>
<evidence type="ECO:0000256" key="2">
    <source>
        <dbReference type="SAM" id="Phobius"/>
    </source>
</evidence>
<dbReference type="Proteomes" id="UP000002484">
    <property type="component" value="Chromosome"/>
</dbReference>
<feature type="region of interest" description="Disordered" evidence="1">
    <location>
        <begin position="557"/>
        <end position="577"/>
    </location>
</feature>
<keyword evidence="2" id="KW-1133">Transmembrane helix</keyword>
<dbReference type="EMBL" id="CP002299">
    <property type="protein sequence ID" value="ADP84242.1"/>
    <property type="molecule type" value="Genomic_DNA"/>
</dbReference>
<keyword evidence="4" id="KW-1185">Reference proteome</keyword>
<evidence type="ECO:0000256" key="1">
    <source>
        <dbReference type="SAM" id="MobiDB-lite"/>
    </source>
</evidence>
<dbReference type="OrthoDB" id="9821929at2"/>
<dbReference type="AlphaFoldDB" id="E3J4H8"/>
<dbReference type="STRING" id="298654.FraEuI1c_6258"/>
<proteinExistence type="predicted"/>
<evidence type="ECO:0000313" key="3">
    <source>
        <dbReference type="EMBL" id="ADP84242.1"/>
    </source>
</evidence>
<keyword evidence="2" id="KW-0812">Transmembrane</keyword>
<organism evidence="3 4">
    <name type="scientific">Pseudofrankia inefficax (strain DSM 45817 / CECT 9037 / DDB 130130 / EuI1c)</name>
    <name type="common">Frankia inefficax</name>
    <dbReference type="NCBI Taxonomy" id="298654"/>
    <lineage>
        <taxon>Bacteria</taxon>
        <taxon>Bacillati</taxon>
        <taxon>Actinomycetota</taxon>
        <taxon>Actinomycetes</taxon>
        <taxon>Frankiales</taxon>
        <taxon>Frankiaceae</taxon>
        <taxon>Pseudofrankia</taxon>
    </lineage>
</organism>
<feature type="region of interest" description="Disordered" evidence="1">
    <location>
        <begin position="413"/>
        <end position="435"/>
    </location>
</feature>
<feature type="compositionally biased region" description="Pro residues" evidence="1">
    <location>
        <begin position="174"/>
        <end position="184"/>
    </location>
</feature>
<reference evidence="3 4" key="1">
    <citation type="submission" date="2010-10" db="EMBL/GenBank/DDBJ databases">
        <title>Complete sequence of Frankia sp. EuI1c.</title>
        <authorList>
            <consortium name="US DOE Joint Genome Institute"/>
            <person name="Lucas S."/>
            <person name="Copeland A."/>
            <person name="Lapidus A."/>
            <person name="Cheng J.-F."/>
            <person name="Bruce D."/>
            <person name="Goodwin L."/>
            <person name="Pitluck S."/>
            <person name="Chertkov O."/>
            <person name="Detter J.C."/>
            <person name="Han C."/>
            <person name="Tapia R."/>
            <person name="Land M."/>
            <person name="Hauser L."/>
            <person name="Jeffries C."/>
            <person name="Kyrpides N."/>
            <person name="Ivanova N."/>
            <person name="Mikhailova N."/>
            <person name="Beauchemin N."/>
            <person name="Sen A."/>
            <person name="Sur S.A."/>
            <person name="Gtari M."/>
            <person name="Wall L."/>
            <person name="Tisa L."/>
            <person name="Woyke T."/>
        </authorList>
    </citation>
    <scope>NUCLEOTIDE SEQUENCE [LARGE SCALE GENOMIC DNA]</scope>
    <source>
        <strain evidence="4">DSM 45817 / CECT 9037 / EuI1c</strain>
    </source>
</reference>
<feature type="transmembrane region" description="Helical" evidence="2">
    <location>
        <begin position="470"/>
        <end position="492"/>
    </location>
</feature>
<dbReference type="KEGG" id="fri:FraEuI1c_6258"/>
<dbReference type="InParanoid" id="E3J4H8"/>
<dbReference type="HOGENOM" id="CLU_472315_0_0_11"/>